<gene>
    <name evidence="2" type="ORF">N4264_09160</name>
</gene>
<dbReference type="Gene3D" id="1.10.575.10">
    <property type="entry name" value="P1 Nuclease"/>
    <property type="match status" value="1"/>
</dbReference>
<dbReference type="RefSeq" id="WP_261696732.1">
    <property type="nucleotide sequence ID" value="NZ_CP104694.1"/>
</dbReference>
<protein>
    <recommendedName>
        <fullName evidence="4">Phospholipase</fullName>
    </recommendedName>
</protein>
<feature type="chain" id="PRO_5045346839" description="Phospholipase" evidence="1">
    <location>
        <begin position="23"/>
        <end position="345"/>
    </location>
</feature>
<organism evidence="2 3">
    <name type="scientific">Tahibacter amnicola</name>
    <dbReference type="NCBI Taxonomy" id="2976241"/>
    <lineage>
        <taxon>Bacteria</taxon>
        <taxon>Pseudomonadati</taxon>
        <taxon>Pseudomonadota</taxon>
        <taxon>Gammaproteobacteria</taxon>
        <taxon>Lysobacterales</taxon>
        <taxon>Rhodanobacteraceae</taxon>
        <taxon>Tahibacter</taxon>
    </lineage>
</organism>
<name>A0ABY6BIT2_9GAMM</name>
<sequence>MRLAGVIGVGMLAFAVSQQAGAWSQETHRRIVLDAVQYMKNNPATTRYAKLAAWAQSGGVTVDQLAQTIGQSAYDVDDFQDTYICGAITGDCQRAPLWSLAASLAHYTSFWHFQNHTRGADVHGNDFGGYDYSRMAHRGDVDELAAGWLWNDHLDDGSGGMRGFFSDGSKYNTYGITERNYRIGSTSTAQMYADYQNFPFQPIDNLAQYWWSQFLSRPTPQTVGYVLHATDLVQPHHTWMTSGNNHSAWEGWVNDYYYSEGFNNPALVTAALQDGTFTQCGSTAATDIRPLLTQGGAYSYRIGGVVLSSTAHDDRSRIARQAIPHAIAMTVSVLNCAAERVARVP</sequence>
<evidence type="ECO:0000313" key="3">
    <source>
        <dbReference type="Proteomes" id="UP001064632"/>
    </source>
</evidence>
<dbReference type="SUPFAM" id="SSF48537">
    <property type="entry name" value="Phospholipase C/P1 nuclease"/>
    <property type="match status" value="1"/>
</dbReference>
<evidence type="ECO:0000313" key="2">
    <source>
        <dbReference type="EMBL" id="UXI69779.1"/>
    </source>
</evidence>
<reference evidence="2" key="1">
    <citation type="submission" date="2022-09" db="EMBL/GenBank/DDBJ databases">
        <title>Tahibacter sp. nov., isolated from a fresh water.</title>
        <authorList>
            <person name="Baek J.H."/>
            <person name="Lee J.K."/>
            <person name="Kim J.M."/>
            <person name="Jeon C.O."/>
        </authorList>
    </citation>
    <scope>NUCLEOTIDE SEQUENCE</scope>
    <source>
        <strain evidence="2">W38</strain>
    </source>
</reference>
<dbReference type="Proteomes" id="UP001064632">
    <property type="component" value="Chromosome"/>
</dbReference>
<keyword evidence="1" id="KW-0732">Signal</keyword>
<evidence type="ECO:0008006" key="4">
    <source>
        <dbReference type="Google" id="ProtNLM"/>
    </source>
</evidence>
<dbReference type="InterPro" id="IPR008947">
    <property type="entry name" value="PLipase_C/P1_nuclease_dom_sf"/>
</dbReference>
<evidence type="ECO:0000256" key="1">
    <source>
        <dbReference type="SAM" id="SignalP"/>
    </source>
</evidence>
<feature type="signal peptide" evidence="1">
    <location>
        <begin position="1"/>
        <end position="22"/>
    </location>
</feature>
<proteinExistence type="predicted"/>
<keyword evidence="3" id="KW-1185">Reference proteome</keyword>
<dbReference type="EMBL" id="CP104694">
    <property type="protein sequence ID" value="UXI69779.1"/>
    <property type="molecule type" value="Genomic_DNA"/>
</dbReference>
<accession>A0ABY6BIT2</accession>